<evidence type="ECO:0000256" key="9">
    <source>
        <dbReference type="ARBA" id="ARBA00048816"/>
    </source>
</evidence>
<keyword evidence="11" id="KW-0055">Arginine biosynthesis</keyword>
<keyword evidence="11" id="KW-0028">Amino-acid biosynthesis</keyword>
<dbReference type="InterPro" id="IPR036480">
    <property type="entry name" value="CarbP_synth_ssu_N_sf"/>
</dbReference>
<dbReference type="EMBL" id="FXYY01000001">
    <property type="protein sequence ID" value="SMX63341.1"/>
    <property type="molecule type" value="Genomic_DNA"/>
</dbReference>
<comment type="similarity">
    <text evidence="3 11">Belongs to the CarA family.</text>
</comment>
<feature type="binding site" evidence="11">
    <location>
        <position position="264"/>
    </location>
    <ligand>
        <name>L-glutamine</name>
        <dbReference type="ChEBI" id="CHEBI:58359"/>
    </ligand>
</feature>
<keyword evidence="4 11" id="KW-0436">Ligase</keyword>
<dbReference type="PANTHER" id="PTHR43418">
    <property type="entry name" value="MULTIFUNCTIONAL TRYPTOPHAN BIOSYNTHESIS PROTEIN-RELATED"/>
    <property type="match status" value="1"/>
</dbReference>
<feature type="binding site" evidence="11">
    <location>
        <position position="302"/>
    </location>
    <ligand>
        <name>L-glutamine</name>
        <dbReference type="ChEBI" id="CHEBI:58359"/>
    </ligand>
</feature>
<dbReference type="InterPro" id="IPR002474">
    <property type="entry name" value="CarbamoylP_synth_ssu_N"/>
</dbReference>
<dbReference type="SMART" id="SM01097">
    <property type="entry name" value="CPSase_sm_chain"/>
    <property type="match status" value="1"/>
</dbReference>
<evidence type="ECO:0000256" key="1">
    <source>
        <dbReference type="ARBA" id="ARBA00004812"/>
    </source>
</evidence>
<dbReference type="GO" id="GO:0005524">
    <property type="term" value="F:ATP binding"/>
    <property type="evidence" value="ECO:0007669"/>
    <property type="project" value="UniProtKB-UniRule"/>
</dbReference>
<dbReference type="NCBIfam" id="TIGR01368">
    <property type="entry name" value="CPSaseIIsmall"/>
    <property type="match status" value="1"/>
</dbReference>
<dbReference type="SUPFAM" id="SSF52021">
    <property type="entry name" value="Carbamoyl phosphate synthetase, small subunit N-terminal domain"/>
    <property type="match status" value="1"/>
</dbReference>
<dbReference type="AlphaFoldDB" id="A0A2H1HKE6"/>
<dbReference type="GO" id="GO:0006207">
    <property type="term" value="P:'de novo' pyrimidine nucleobase biosynthetic process"/>
    <property type="evidence" value="ECO:0007669"/>
    <property type="project" value="InterPro"/>
</dbReference>
<dbReference type="GO" id="GO:0006541">
    <property type="term" value="P:glutamine metabolic process"/>
    <property type="evidence" value="ECO:0007669"/>
    <property type="project" value="InterPro"/>
</dbReference>
<dbReference type="RefSeq" id="WP_101553469.1">
    <property type="nucleotide sequence ID" value="NZ_FXYY01000001.1"/>
</dbReference>
<dbReference type="Gene3D" id="3.50.30.20">
    <property type="entry name" value="Carbamoyl-phosphate synthase small subunit, N-terminal domain"/>
    <property type="match status" value="1"/>
</dbReference>
<dbReference type="GO" id="GO:0004359">
    <property type="term" value="F:glutaminase activity"/>
    <property type="evidence" value="ECO:0007669"/>
    <property type="project" value="RHEA"/>
</dbReference>
<evidence type="ECO:0000256" key="7">
    <source>
        <dbReference type="ARBA" id="ARBA00022962"/>
    </source>
</evidence>
<feature type="binding site" evidence="11">
    <location>
        <position position="261"/>
    </location>
    <ligand>
        <name>L-glutamine</name>
        <dbReference type="ChEBI" id="CHEBI:58359"/>
    </ligand>
</feature>
<dbReference type="Gene3D" id="3.40.50.880">
    <property type="match status" value="1"/>
</dbReference>
<feature type="domain" description="Carbamoyl-phosphate synthase small subunit N-terminal" evidence="12">
    <location>
        <begin position="6"/>
        <end position="136"/>
    </location>
</feature>
<dbReference type="Proteomes" id="UP000234641">
    <property type="component" value="Unassembled WGS sequence"/>
</dbReference>
<dbReference type="SUPFAM" id="SSF52317">
    <property type="entry name" value="Class I glutamine amidotransferase-like"/>
    <property type="match status" value="1"/>
</dbReference>
<reference evidence="13 14" key="1">
    <citation type="submission" date="2017-03" db="EMBL/GenBank/DDBJ databases">
        <authorList>
            <person name="Afonso C.L."/>
            <person name="Miller P.J."/>
            <person name="Scott M.A."/>
            <person name="Spackman E."/>
            <person name="Goraichik I."/>
            <person name="Dimitrov K.M."/>
            <person name="Suarez D.L."/>
            <person name="Swayne D.E."/>
        </authorList>
    </citation>
    <scope>NUCLEOTIDE SEQUENCE [LARGE SCALE GENOMIC DNA]</scope>
    <source>
        <strain evidence="13 14">ATCC 9172</strain>
    </source>
</reference>
<proteinExistence type="inferred from homology"/>
<keyword evidence="6 11" id="KW-0067">ATP-binding</keyword>
<name>A0A2H1HKE6_BRELN</name>
<keyword evidence="5 11" id="KW-0547">Nucleotide-binding</keyword>
<feature type="binding site" evidence="11">
    <location>
        <position position="234"/>
    </location>
    <ligand>
        <name>L-glutamine</name>
        <dbReference type="ChEBI" id="CHEBI:58359"/>
    </ligand>
</feature>
<feature type="active site" evidence="11">
    <location>
        <position position="354"/>
    </location>
</feature>
<keyword evidence="8 11" id="KW-0665">Pyrimidine biosynthesis</keyword>
<comment type="catalytic activity">
    <reaction evidence="10 11">
        <text>L-glutamine + H2O = L-glutamate + NH4(+)</text>
        <dbReference type="Rhea" id="RHEA:15889"/>
        <dbReference type="ChEBI" id="CHEBI:15377"/>
        <dbReference type="ChEBI" id="CHEBI:28938"/>
        <dbReference type="ChEBI" id="CHEBI:29985"/>
        <dbReference type="ChEBI" id="CHEBI:58359"/>
    </reaction>
</comment>
<dbReference type="EC" id="6.3.5.5" evidence="11"/>
<comment type="subunit">
    <text evidence="11">Composed of two chains; the small (or glutamine) chain promotes the hydrolysis of glutamine to ammonia, which is used by the large (or ammonia) chain to synthesize carbamoyl phosphate. Tetramer of heterodimers (alpha,beta)4.</text>
</comment>
<evidence type="ECO:0000313" key="13">
    <source>
        <dbReference type="EMBL" id="SMX63341.1"/>
    </source>
</evidence>
<dbReference type="FunFam" id="3.50.30.20:FF:000001">
    <property type="entry name" value="Carbamoyl-phosphate synthase small chain"/>
    <property type="match status" value="1"/>
</dbReference>
<dbReference type="UniPathway" id="UPA00068">
    <property type="reaction ID" value="UER00171"/>
</dbReference>
<evidence type="ECO:0000256" key="8">
    <source>
        <dbReference type="ARBA" id="ARBA00022975"/>
    </source>
</evidence>
<evidence type="ECO:0000256" key="6">
    <source>
        <dbReference type="ARBA" id="ARBA00022840"/>
    </source>
</evidence>
<organism evidence="13 14">
    <name type="scientific">Brevibacterium linens ATCC 9172</name>
    <dbReference type="NCBI Taxonomy" id="1255617"/>
    <lineage>
        <taxon>Bacteria</taxon>
        <taxon>Bacillati</taxon>
        <taxon>Actinomycetota</taxon>
        <taxon>Actinomycetes</taxon>
        <taxon>Micrococcales</taxon>
        <taxon>Brevibacteriaceae</taxon>
        <taxon>Brevibacterium</taxon>
    </lineage>
</organism>
<gene>
    <name evidence="11" type="primary">carA</name>
    <name evidence="13" type="ORF">BLIN9172_00231</name>
</gene>
<dbReference type="Pfam" id="PF00117">
    <property type="entry name" value="GATase"/>
    <property type="match status" value="1"/>
</dbReference>
<dbReference type="GO" id="GO:0006526">
    <property type="term" value="P:L-arginine biosynthetic process"/>
    <property type="evidence" value="ECO:0007669"/>
    <property type="project" value="UniProtKB-UniRule"/>
</dbReference>
<evidence type="ECO:0000313" key="14">
    <source>
        <dbReference type="Proteomes" id="UP000234641"/>
    </source>
</evidence>
<evidence type="ECO:0000256" key="11">
    <source>
        <dbReference type="HAMAP-Rule" id="MF_01209"/>
    </source>
</evidence>
<comment type="pathway">
    <text evidence="1 11">Pyrimidine metabolism; UMP biosynthesis via de novo pathway; (S)-dihydroorotate from bicarbonate: step 1/3.</text>
</comment>
<feature type="binding site" evidence="11">
    <location>
        <position position="305"/>
    </location>
    <ligand>
        <name>L-glutamine</name>
        <dbReference type="ChEBI" id="CHEBI:58359"/>
    </ligand>
</feature>
<feature type="active site" evidence="11">
    <location>
        <position position="356"/>
    </location>
</feature>
<dbReference type="GO" id="GO:0044205">
    <property type="term" value="P:'de novo' UMP biosynthetic process"/>
    <property type="evidence" value="ECO:0007669"/>
    <property type="project" value="UniProtKB-UniRule"/>
</dbReference>
<dbReference type="InterPro" id="IPR029062">
    <property type="entry name" value="Class_I_gatase-like"/>
</dbReference>
<comment type="catalytic activity">
    <reaction evidence="9 11">
        <text>hydrogencarbonate + L-glutamine + 2 ATP + H2O = carbamoyl phosphate + L-glutamate + 2 ADP + phosphate + 2 H(+)</text>
        <dbReference type="Rhea" id="RHEA:18633"/>
        <dbReference type="ChEBI" id="CHEBI:15377"/>
        <dbReference type="ChEBI" id="CHEBI:15378"/>
        <dbReference type="ChEBI" id="CHEBI:17544"/>
        <dbReference type="ChEBI" id="CHEBI:29985"/>
        <dbReference type="ChEBI" id="CHEBI:30616"/>
        <dbReference type="ChEBI" id="CHEBI:43474"/>
        <dbReference type="ChEBI" id="CHEBI:58228"/>
        <dbReference type="ChEBI" id="CHEBI:58359"/>
        <dbReference type="ChEBI" id="CHEBI:456216"/>
        <dbReference type="EC" id="6.3.5.5"/>
    </reaction>
</comment>
<dbReference type="GO" id="GO:0004088">
    <property type="term" value="F:carbamoyl-phosphate synthase (glutamine-hydrolyzing) activity"/>
    <property type="evidence" value="ECO:0007669"/>
    <property type="project" value="UniProtKB-UniRule"/>
</dbReference>
<dbReference type="UniPathway" id="UPA00070">
    <property type="reaction ID" value="UER00115"/>
</dbReference>
<feature type="binding site" evidence="11">
    <location>
        <position position="304"/>
    </location>
    <ligand>
        <name>L-glutamine</name>
        <dbReference type="ChEBI" id="CHEBI:58359"/>
    </ligand>
</feature>
<dbReference type="Pfam" id="PF00988">
    <property type="entry name" value="CPSase_sm_chain"/>
    <property type="match status" value="1"/>
</dbReference>
<dbReference type="PRINTS" id="PR00096">
    <property type="entry name" value="GATASE"/>
</dbReference>
<evidence type="ECO:0000256" key="2">
    <source>
        <dbReference type="ARBA" id="ARBA00005077"/>
    </source>
</evidence>
<dbReference type="PRINTS" id="PR00099">
    <property type="entry name" value="CPSGATASE"/>
</dbReference>
<dbReference type="InterPro" id="IPR050472">
    <property type="entry name" value="Anth_synth/Amidotransfase"/>
</dbReference>
<comment type="function">
    <text evidence="11">Small subunit of the glutamine-dependent carbamoyl phosphate synthetase (CPSase). CPSase catalyzes the formation of carbamoyl phosphate from the ammonia moiety of glutamine, carbonate, and phosphate donated by ATP, constituting the first step of 2 biosynthetic pathways, one leading to arginine and/or urea and the other to pyrimidine nucleotides. The small subunit (glutamine amidotransferase) binds and cleaves glutamine to supply the large subunit with the substrate ammonia.</text>
</comment>
<dbReference type="InterPro" id="IPR006274">
    <property type="entry name" value="CarbamoylP_synth_ssu"/>
</dbReference>
<sequence length="386" mass="41190">MSFSTTPAVLVLEDGRTFHGSAYGQLGETTGEAVFVTAMSGYQETLTDPSYHRQIIIQAAPHIGNTGVNRTDDESARIWAAGYVVRDASRISSNWRSEGDLVDWLTESGIVGISDVDTRALTRHLRDKGAMRVGIFSGPAAEAPESELLARVQASPQMAGANLVDEVSVTEPTLVPARGEKRFSVAAVDLGIKSMTPERLSERGIDVHVLPSTISFEQIRALGVDGVFFSNGPGDPATADDQVELLRAVLDAGMPFFGICFGNQLLGRALGFGTYKLPFGHRGINVPVMDRTTGKVEITSQNHGFAVDAPLTGETIAPHKADYGRVTVSHVCLNDDVVEGLACLDIPAFSVQFHPEAAAGPHDSSYLFDRFVDLMSASQADSAAQA</sequence>
<feature type="binding site" evidence="11">
    <location>
        <position position="50"/>
    </location>
    <ligand>
        <name>L-glutamine</name>
        <dbReference type="ChEBI" id="CHEBI:58359"/>
    </ligand>
</feature>
<feature type="binding site" evidence="11">
    <location>
        <position position="232"/>
    </location>
    <ligand>
        <name>L-glutamine</name>
        <dbReference type="ChEBI" id="CHEBI:58359"/>
    </ligand>
</feature>
<feature type="region of interest" description="CPSase" evidence="11">
    <location>
        <begin position="1"/>
        <end position="181"/>
    </location>
</feature>
<accession>A0A2H1HKE6</accession>
<comment type="pathway">
    <text evidence="2 11">Amino-acid biosynthesis; L-arginine biosynthesis; carbamoyl phosphate from bicarbonate: step 1/1.</text>
</comment>
<keyword evidence="7 11" id="KW-0315">Glutamine amidotransferase</keyword>
<evidence type="ECO:0000259" key="12">
    <source>
        <dbReference type="SMART" id="SM01097"/>
    </source>
</evidence>
<protein>
    <recommendedName>
        <fullName evidence="11">Carbamoyl phosphate synthase small chain</fullName>
        <ecNumber evidence="11">6.3.5.5</ecNumber>
    </recommendedName>
    <alternativeName>
        <fullName evidence="11">Carbamoyl phosphate synthetase glutamine chain</fullName>
    </alternativeName>
</protein>
<dbReference type="InterPro" id="IPR035686">
    <property type="entry name" value="CPSase_GATase1"/>
</dbReference>
<dbReference type="PROSITE" id="PS51273">
    <property type="entry name" value="GATASE_TYPE_1"/>
    <property type="match status" value="1"/>
</dbReference>
<evidence type="ECO:0000256" key="5">
    <source>
        <dbReference type="ARBA" id="ARBA00022741"/>
    </source>
</evidence>
<evidence type="ECO:0000256" key="3">
    <source>
        <dbReference type="ARBA" id="ARBA00007800"/>
    </source>
</evidence>
<dbReference type="NCBIfam" id="NF009475">
    <property type="entry name" value="PRK12838.1"/>
    <property type="match status" value="1"/>
</dbReference>
<dbReference type="HAMAP" id="MF_01209">
    <property type="entry name" value="CPSase_S_chain"/>
    <property type="match status" value="1"/>
</dbReference>
<evidence type="ECO:0000256" key="10">
    <source>
        <dbReference type="ARBA" id="ARBA00049285"/>
    </source>
</evidence>
<dbReference type="InterPro" id="IPR017926">
    <property type="entry name" value="GATASE"/>
</dbReference>
<feature type="active site" description="Nucleophile" evidence="11">
    <location>
        <position position="260"/>
    </location>
</feature>
<evidence type="ECO:0000256" key="4">
    <source>
        <dbReference type="ARBA" id="ARBA00022598"/>
    </source>
</evidence>
<dbReference type="PANTHER" id="PTHR43418:SF7">
    <property type="entry name" value="CARBAMOYL-PHOSPHATE SYNTHASE SMALL CHAIN"/>
    <property type="match status" value="1"/>
</dbReference>
<dbReference type="PRINTS" id="PR00097">
    <property type="entry name" value="ANTSNTHASEII"/>
</dbReference>
<dbReference type="CDD" id="cd01744">
    <property type="entry name" value="GATase1_CPSase"/>
    <property type="match status" value="1"/>
</dbReference>